<gene>
    <name evidence="11 12" type="primary">bioA</name>
    <name evidence="12" type="ORF">HMPREF9555_00710</name>
</gene>
<comment type="similarity">
    <text evidence="10 11">Belongs to the class-III pyridoxal-phosphate-dependent aminotransferase family. BioA subfamily.</text>
</comment>
<dbReference type="GO" id="GO:0004015">
    <property type="term" value="F:adenosylmethionine-8-amino-7-oxononanoate transaminase activity"/>
    <property type="evidence" value="ECO:0007669"/>
    <property type="project" value="UniProtKB-UniRule"/>
</dbReference>
<evidence type="ECO:0000256" key="6">
    <source>
        <dbReference type="ARBA" id="ARBA00022679"/>
    </source>
</evidence>
<dbReference type="UniPathway" id="UPA00078">
    <property type="reaction ID" value="UER00160"/>
</dbReference>
<keyword evidence="7 11" id="KW-0949">S-adenosyl-L-methionine</keyword>
<dbReference type="FunFam" id="3.40.640.10:FF:000078">
    <property type="entry name" value="Adenosylmethionine-8-amino-7-oxononanoate aminotransferase"/>
    <property type="match status" value="1"/>
</dbReference>
<dbReference type="GO" id="GO:0009102">
    <property type="term" value="P:biotin biosynthetic process"/>
    <property type="evidence" value="ECO:0007669"/>
    <property type="project" value="UniProtKB-UniRule"/>
</dbReference>
<reference evidence="12 13" key="1">
    <citation type="submission" date="2010-08" db="EMBL/GenBank/DDBJ databases">
        <authorList>
            <person name="Weinstock G."/>
            <person name="Sodergren E."/>
            <person name="Clifton S."/>
            <person name="Fulton L."/>
            <person name="Fulton B."/>
            <person name="Courtney L."/>
            <person name="Fronick C."/>
            <person name="Harrison M."/>
            <person name="Strong C."/>
            <person name="Farmer C."/>
            <person name="Delahaunty K."/>
            <person name="Markovic C."/>
            <person name="Hall O."/>
            <person name="Minx P."/>
            <person name="Tomlinson C."/>
            <person name="Mitreva M."/>
            <person name="Hou S."/>
            <person name="Chen J."/>
            <person name="Wollam A."/>
            <person name="Pepin K.H."/>
            <person name="Johnson M."/>
            <person name="Bhonagiri V."/>
            <person name="Zhang X."/>
            <person name="Suruliraj S."/>
            <person name="Warren W."/>
            <person name="Chinwalla A."/>
            <person name="Mardis E.R."/>
            <person name="Wilson R.K."/>
        </authorList>
    </citation>
    <scope>NUCLEOTIDE SEQUENCE [LARGE SCALE GENOMIC DNA]</scope>
    <source>
        <strain evidence="12 13">F0399</strain>
    </source>
</reference>
<proteinExistence type="inferred from homology"/>
<dbReference type="HAMAP" id="MF_00834">
    <property type="entry name" value="BioA"/>
    <property type="match status" value="1"/>
</dbReference>
<comment type="function">
    <text evidence="11">Catalyzes the transfer of the alpha-amino group from S-adenosyl-L-methionine (SAM) to 7-keto-8-aminopelargonic acid (KAPA) to form 7,8-diaminopelargonic acid (DAPA). It is the only aminotransferase known to utilize SAM as an amino donor.</text>
</comment>
<evidence type="ECO:0000256" key="3">
    <source>
        <dbReference type="ARBA" id="ARBA00011738"/>
    </source>
</evidence>
<keyword evidence="5 11" id="KW-0032">Aminotransferase</keyword>
<dbReference type="SUPFAM" id="SSF53383">
    <property type="entry name" value="PLP-dependent transferases"/>
    <property type="match status" value="1"/>
</dbReference>
<feature type="binding site" evidence="11">
    <location>
        <position position="254"/>
    </location>
    <ligand>
        <name>pyridoxal 5'-phosphate</name>
        <dbReference type="ChEBI" id="CHEBI:597326"/>
    </ligand>
</feature>
<dbReference type="InterPro" id="IPR015424">
    <property type="entry name" value="PyrdxlP-dep_Trfase"/>
</dbReference>
<dbReference type="Proteomes" id="UP000004633">
    <property type="component" value="Unassembled WGS sequence"/>
</dbReference>
<evidence type="ECO:0000256" key="10">
    <source>
        <dbReference type="ARBA" id="ARBA00060970"/>
    </source>
</evidence>
<dbReference type="NCBIfam" id="NF004624">
    <property type="entry name" value="PRK05964.1"/>
    <property type="match status" value="1"/>
</dbReference>
<evidence type="ECO:0000256" key="8">
    <source>
        <dbReference type="ARBA" id="ARBA00022756"/>
    </source>
</evidence>
<feature type="binding site" evidence="11">
    <location>
        <position position="55"/>
    </location>
    <ligand>
        <name>substrate</name>
    </ligand>
</feature>
<comment type="pathway">
    <text evidence="11">Cofactor biosynthesis; biotin biosynthesis; 7,8-diaminononanoate from 8-amino-7-oxononanoate (SAM route): step 1/1.</text>
</comment>
<feature type="binding site" evidence="11">
    <location>
        <begin position="319"/>
        <end position="320"/>
    </location>
    <ligand>
        <name>pyridoxal 5'-phosphate</name>
        <dbReference type="ChEBI" id="CHEBI:597326"/>
    </ligand>
</feature>
<dbReference type="InterPro" id="IPR005815">
    <property type="entry name" value="BioA"/>
</dbReference>
<dbReference type="Pfam" id="PF00202">
    <property type="entry name" value="Aminotran_3"/>
    <property type="match status" value="1"/>
</dbReference>
<dbReference type="PANTHER" id="PTHR42684:SF17">
    <property type="entry name" value="ADENOSYLMETHIONINE-8-AMINO-7-OXONONANOATE AMINOTRANSFERASE"/>
    <property type="match status" value="1"/>
</dbReference>
<dbReference type="HOGENOM" id="CLU_016922_4_3_9"/>
<dbReference type="AlphaFoldDB" id="E7N159"/>
<dbReference type="PANTHER" id="PTHR42684">
    <property type="entry name" value="ADENOSYLMETHIONINE-8-AMINO-7-OXONONANOATE AMINOTRANSFERASE"/>
    <property type="match status" value="1"/>
</dbReference>
<dbReference type="NCBIfam" id="TIGR00508">
    <property type="entry name" value="bioA"/>
    <property type="match status" value="1"/>
</dbReference>
<accession>E7N159</accession>
<evidence type="ECO:0000313" key="13">
    <source>
        <dbReference type="Proteomes" id="UP000004633"/>
    </source>
</evidence>
<dbReference type="GO" id="GO:0030170">
    <property type="term" value="F:pyridoxal phosphate binding"/>
    <property type="evidence" value="ECO:0007669"/>
    <property type="project" value="UniProtKB-UniRule"/>
</dbReference>
<dbReference type="PROSITE" id="PS00600">
    <property type="entry name" value="AA_TRANSFER_CLASS_3"/>
    <property type="match status" value="1"/>
</dbReference>
<keyword evidence="6 11" id="KW-0808">Transferase</keyword>
<dbReference type="EMBL" id="AECV01000009">
    <property type="protein sequence ID" value="EFW30080.1"/>
    <property type="molecule type" value="Genomic_DNA"/>
</dbReference>
<dbReference type="PIRSF" id="PIRSF000521">
    <property type="entry name" value="Transaminase_4ab_Lys_Orn"/>
    <property type="match status" value="1"/>
</dbReference>
<feature type="binding site" evidence="11">
    <location>
        <position position="413"/>
    </location>
    <ligand>
        <name>substrate</name>
    </ligand>
</feature>
<feature type="modified residue" description="N6-(pyridoxal phosphate)lysine" evidence="11">
    <location>
        <position position="283"/>
    </location>
</feature>
<dbReference type="InterPro" id="IPR015422">
    <property type="entry name" value="PyrdxlP-dep_Trfase_small"/>
</dbReference>
<feature type="site" description="Participates in the substrate recognition with KAPA and in a stacking interaction with the adenine ring of SAM" evidence="11">
    <location>
        <position position="18"/>
    </location>
</feature>
<dbReference type="STRING" id="749551.HMPREF9555_00710"/>
<organism evidence="12 13">
    <name type="scientific">Selenomonas artemidis F0399</name>
    <dbReference type="NCBI Taxonomy" id="749551"/>
    <lineage>
        <taxon>Bacteria</taxon>
        <taxon>Bacillati</taxon>
        <taxon>Bacillota</taxon>
        <taxon>Negativicutes</taxon>
        <taxon>Selenomonadales</taxon>
        <taxon>Selenomonadaceae</taxon>
        <taxon>Selenomonas</taxon>
    </lineage>
</organism>
<keyword evidence="8 11" id="KW-0093">Biotin biosynthesis</keyword>
<sequence>MKALSMEERDLAHIWHPCSQMKDYEELPPIVIERGAGVWLEDIHGKKYLDIVSSWWANLLGHCNPDINRAVKEQIDTLEHVIFANFSHEGAIRLAEELADIVPPGLTKFHFNDNGSAAVECALKMSFQYYLQTGKPEKQRFMCLTEAYHGETIGALSVGSMDLFAEMYRPMMMDNIHVEAPDCYRCPYGETRERCDCPCFEHAERAFARHAHETAAIIVEPLLQGCAGMRIYPPLYLRKLRALCDAYDVKLICDEIATGFGRTGKMFASDHAGITPDIMCLSKGLTGGYLPMSITCVRKNIYEAFYADYAAGRAFMHSHTYAGNPLGCAAARAVLRVMREQNILARAGETAAWLTAEMQDAFGPHPNVGEIRHIGLIHAIELVADKETKTPLPQRRTGYEIYKRALRRGLLLRPLGDVLYFNPALNITREELRIAIDRAKAALEEVLPSAERRELCA</sequence>
<feature type="binding site" evidence="11">
    <location>
        <position position="148"/>
    </location>
    <ligand>
        <name>substrate</name>
    </ligand>
</feature>
<dbReference type="InterPro" id="IPR049704">
    <property type="entry name" value="Aminotrans_3_PPA_site"/>
</dbReference>
<comment type="caution">
    <text evidence="12">The sequence shown here is derived from an EMBL/GenBank/DDBJ whole genome shotgun (WGS) entry which is preliminary data.</text>
</comment>
<name>E7N159_9FIRM</name>
<feature type="binding site" evidence="11">
    <location>
        <begin position="115"/>
        <end position="116"/>
    </location>
    <ligand>
        <name>pyridoxal 5'-phosphate</name>
        <dbReference type="ChEBI" id="CHEBI:597326"/>
    </ligand>
</feature>
<evidence type="ECO:0000256" key="9">
    <source>
        <dbReference type="ARBA" id="ARBA00022898"/>
    </source>
</evidence>
<dbReference type="Gene3D" id="3.40.640.10">
    <property type="entry name" value="Type I PLP-dependent aspartate aminotransferase-like (Major domain)"/>
    <property type="match status" value="1"/>
</dbReference>
<dbReference type="RefSeq" id="WP_009349387.1">
    <property type="nucleotide sequence ID" value="NZ_GL638132.1"/>
</dbReference>
<feature type="binding site" evidence="11">
    <location>
        <position position="318"/>
    </location>
    <ligand>
        <name>substrate</name>
    </ligand>
</feature>
<evidence type="ECO:0000313" key="12">
    <source>
        <dbReference type="EMBL" id="EFW30080.1"/>
    </source>
</evidence>
<dbReference type="InterPro" id="IPR015421">
    <property type="entry name" value="PyrdxlP-dep_Trfase_major"/>
</dbReference>
<dbReference type="GO" id="GO:0005737">
    <property type="term" value="C:cytoplasm"/>
    <property type="evidence" value="ECO:0007669"/>
    <property type="project" value="UniProtKB-SubCell"/>
</dbReference>
<comment type="catalytic activity">
    <reaction evidence="11">
        <text>(8S)-8-amino-7-oxononanoate + S-adenosyl-L-methionine = S-adenosyl-4-methylsulfanyl-2-oxobutanoate + (7R,8S)-7,8-diammoniononanoate</text>
        <dbReference type="Rhea" id="RHEA:16861"/>
        <dbReference type="ChEBI" id="CHEBI:16490"/>
        <dbReference type="ChEBI" id="CHEBI:59789"/>
        <dbReference type="ChEBI" id="CHEBI:149468"/>
        <dbReference type="ChEBI" id="CHEBI:149469"/>
        <dbReference type="EC" id="2.6.1.62"/>
    </reaction>
</comment>
<evidence type="ECO:0000256" key="11">
    <source>
        <dbReference type="HAMAP-Rule" id="MF_00834"/>
    </source>
</evidence>
<keyword evidence="13" id="KW-1185">Reference proteome</keyword>
<feature type="binding site" evidence="11">
    <location>
        <position position="283"/>
    </location>
    <ligand>
        <name>substrate</name>
    </ligand>
</feature>
<evidence type="ECO:0000256" key="7">
    <source>
        <dbReference type="ARBA" id="ARBA00022691"/>
    </source>
</evidence>
<dbReference type="CDD" id="cd00610">
    <property type="entry name" value="OAT_like"/>
    <property type="match status" value="1"/>
</dbReference>
<dbReference type="Gene3D" id="3.90.1150.10">
    <property type="entry name" value="Aspartate Aminotransferase, domain 1"/>
    <property type="match status" value="1"/>
</dbReference>
<evidence type="ECO:0000256" key="2">
    <source>
        <dbReference type="ARBA" id="ARBA00004496"/>
    </source>
</evidence>
<comment type="cofactor">
    <cofactor evidence="1 11">
        <name>pyridoxal 5'-phosphate</name>
        <dbReference type="ChEBI" id="CHEBI:597326"/>
    </cofactor>
</comment>
<dbReference type="EC" id="2.6.1.62" evidence="11"/>
<evidence type="ECO:0000256" key="4">
    <source>
        <dbReference type="ARBA" id="ARBA00022490"/>
    </source>
</evidence>
<dbReference type="InterPro" id="IPR005814">
    <property type="entry name" value="Aminotrans_3"/>
</dbReference>
<evidence type="ECO:0000256" key="1">
    <source>
        <dbReference type="ARBA" id="ARBA00001933"/>
    </source>
</evidence>
<protein>
    <recommendedName>
        <fullName evidence="11">Adenosylmethionine-8-amino-7-oxononanoate aminotransferase</fullName>
        <ecNumber evidence="11">2.6.1.62</ecNumber>
    </recommendedName>
    <alternativeName>
        <fullName evidence="11">7,8-diamino-pelargonic acid aminotransferase</fullName>
        <shortName evidence="11">DAPA AT</shortName>
        <shortName evidence="11">DAPA aminotransferase</shortName>
    </alternativeName>
    <alternativeName>
        <fullName evidence="11">7,8-diaminononanoate synthase</fullName>
        <shortName evidence="11">DANS</shortName>
    </alternativeName>
    <alternativeName>
        <fullName evidence="11">Diaminopelargonic acid synthase</fullName>
    </alternativeName>
</protein>
<comment type="subcellular location">
    <subcellularLocation>
        <location evidence="2 11">Cytoplasm</location>
    </subcellularLocation>
</comment>
<comment type="subunit">
    <text evidence="3 11">Homodimer.</text>
</comment>
<keyword evidence="4 11" id="KW-0963">Cytoplasm</keyword>
<keyword evidence="9 11" id="KW-0663">Pyridoxal phosphate</keyword>
<evidence type="ECO:0000256" key="5">
    <source>
        <dbReference type="ARBA" id="ARBA00022576"/>
    </source>
</evidence>